<sequence>MFKTIVLATMTWTVLSAGQPPGALPAGNFLSSMLPGPADRQEPRPKEAAPTAIIFVNCAETLQKGTKASLSITGREQAGHLAKFLENEPVAAIYSPYNSCLVETVTPLAQTKGCKVEYYRDACDDNPQVMRHILETMLERNDGKTIVVCAPSKSITSMAKMLGIREKDLKYSRGVFNEVLIVNVLGFGEAVAQKLNMNFQKKV</sequence>
<dbReference type="InterPro" id="IPR029033">
    <property type="entry name" value="His_PPase_superfam"/>
</dbReference>
<dbReference type="Gene3D" id="3.40.50.1240">
    <property type="entry name" value="Phosphoglycerate mutase-like"/>
    <property type="match status" value="1"/>
</dbReference>
<dbReference type="OrthoDB" id="666981at2"/>
<gene>
    <name evidence="1" type="ORF">EG028_00030</name>
</gene>
<dbReference type="RefSeq" id="WP_120514006.1">
    <property type="nucleotide sequence ID" value="NZ_QXZY01000001.1"/>
</dbReference>
<dbReference type="SUPFAM" id="SSF53254">
    <property type="entry name" value="Phosphoglycerate mutase-like"/>
    <property type="match status" value="1"/>
</dbReference>
<name>A0A3N4N523_9BACT</name>
<reference evidence="2" key="1">
    <citation type="submission" date="2018-11" db="EMBL/GenBank/DDBJ databases">
        <title>Chitinophaga lutea sp.nov., isolate from arsenic contaminated soil.</title>
        <authorList>
            <person name="Zong Y."/>
        </authorList>
    </citation>
    <scope>NUCLEOTIDE SEQUENCE [LARGE SCALE GENOMIC DNA]</scope>
    <source>
        <strain evidence="2">YLT18</strain>
    </source>
</reference>
<evidence type="ECO:0008006" key="3">
    <source>
        <dbReference type="Google" id="ProtNLM"/>
    </source>
</evidence>
<protein>
    <recommendedName>
        <fullName evidence="3">Histidine phosphatase family protein</fullName>
    </recommendedName>
</protein>
<evidence type="ECO:0000313" key="1">
    <source>
        <dbReference type="EMBL" id="RPD42723.1"/>
    </source>
</evidence>
<accession>A0A3N4N523</accession>
<organism evidence="1 2">
    <name type="scientific">Chitinophaga barathri</name>
    <dbReference type="NCBI Taxonomy" id="1647451"/>
    <lineage>
        <taxon>Bacteria</taxon>
        <taxon>Pseudomonadati</taxon>
        <taxon>Bacteroidota</taxon>
        <taxon>Chitinophagia</taxon>
        <taxon>Chitinophagales</taxon>
        <taxon>Chitinophagaceae</taxon>
        <taxon>Chitinophaga</taxon>
    </lineage>
</organism>
<dbReference type="AlphaFoldDB" id="A0A3N4N523"/>
<dbReference type="Proteomes" id="UP000279089">
    <property type="component" value="Unassembled WGS sequence"/>
</dbReference>
<keyword evidence="2" id="KW-1185">Reference proteome</keyword>
<proteinExistence type="predicted"/>
<dbReference type="EMBL" id="RMBX01000001">
    <property type="protein sequence ID" value="RPD42723.1"/>
    <property type="molecule type" value="Genomic_DNA"/>
</dbReference>
<comment type="caution">
    <text evidence="1">The sequence shown here is derived from an EMBL/GenBank/DDBJ whole genome shotgun (WGS) entry which is preliminary data.</text>
</comment>
<evidence type="ECO:0000313" key="2">
    <source>
        <dbReference type="Proteomes" id="UP000279089"/>
    </source>
</evidence>
<dbReference type="Pfam" id="PF00300">
    <property type="entry name" value="His_Phos_1"/>
    <property type="match status" value="1"/>
</dbReference>
<dbReference type="InterPro" id="IPR013078">
    <property type="entry name" value="His_Pase_superF_clade-1"/>
</dbReference>